<protein>
    <submittedName>
        <fullName evidence="1">Uncharacterized protein</fullName>
    </submittedName>
</protein>
<name>A0A9D4XLR0_PEA</name>
<dbReference type="EMBL" id="JAMSHJ010000004">
    <property type="protein sequence ID" value="KAI5422852.1"/>
    <property type="molecule type" value="Genomic_DNA"/>
</dbReference>
<evidence type="ECO:0000313" key="1">
    <source>
        <dbReference type="EMBL" id="KAI5422852.1"/>
    </source>
</evidence>
<reference evidence="1 2" key="1">
    <citation type="journal article" date="2022" name="Nat. Genet.">
        <title>Improved pea reference genome and pan-genome highlight genomic features and evolutionary characteristics.</title>
        <authorList>
            <person name="Yang T."/>
            <person name="Liu R."/>
            <person name="Luo Y."/>
            <person name="Hu S."/>
            <person name="Wang D."/>
            <person name="Wang C."/>
            <person name="Pandey M.K."/>
            <person name="Ge S."/>
            <person name="Xu Q."/>
            <person name="Li N."/>
            <person name="Li G."/>
            <person name="Huang Y."/>
            <person name="Saxena R.K."/>
            <person name="Ji Y."/>
            <person name="Li M."/>
            <person name="Yan X."/>
            <person name="He Y."/>
            <person name="Liu Y."/>
            <person name="Wang X."/>
            <person name="Xiang C."/>
            <person name="Varshney R.K."/>
            <person name="Ding H."/>
            <person name="Gao S."/>
            <person name="Zong X."/>
        </authorList>
    </citation>
    <scope>NUCLEOTIDE SEQUENCE [LARGE SCALE GENOMIC DNA]</scope>
    <source>
        <strain evidence="1 2">cv. Zhongwan 6</strain>
    </source>
</reference>
<gene>
    <name evidence="1" type="ORF">KIW84_046033</name>
</gene>
<keyword evidence="2" id="KW-1185">Reference proteome</keyword>
<organism evidence="1 2">
    <name type="scientific">Pisum sativum</name>
    <name type="common">Garden pea</name>
    <name type="synonym">Lathyrus oleraceus</name>
    <dbReference type="NCBI Taxonomy" id="3888"/>
    <lineage>
        <taxon>Eukaryota</taxon>
        <taxon>Viridiplantae</taxon>
        <taxon>Streptophyta</taxon>
        <taxon>Embryophyta</taxon>
        <taxon>Tracheophyta</taxon>
        <taxon>Spermatophyta</taxon>
        <taxon>Magnoliopsida</taxon>
        <taxon>eudicotyledons</taxon>
        <taxon>Gunneridae</taxon>
        <taxon>Pentapetalae</taxon>
        <taxon>rosids</taxon>
        <taxon>fabids</taxon>
        <taxon>Fabales</taxon>
        <taxon>Fabaceae</taxon>
        <taxon>Papilionoideae</taxon>
        <taxon>50 kb inversion clade</taxon>
        <taxon>NPAAA clade</taxon>
        <taxon>Hologalegina</taxon>
        <taxon>IRL clade</taxon>
        <taxon>Fabeae</taxon>
        <taxon>Lathyrus</taxon>
    </lineage>
</organism>
<proteinExistence type="predicted"/>
<dbReference type="AlphaFoldDB" id="A0A9D4XLR0"/>
<comment type="caution">
    <text evidence="1">The sequence shown here is derived from an EMBL/GenBank/DDBJ whole genome shotgun (WGS) entry which is preliminary data.</text>
</comment>
<dbReference type="Gramene" id="Psat04G0603300-T1">
    <property type="protein sequence ID" value="KAI5422852.1"/>
    <property type="gene ID" value="KIW84_046033"/>
</dbReference>
<evidence type="ECO:0000313" key="2">
    <source>
        <dbReference type="Proteomes" id="UP001058974"/>
    </source>
</evidence>
<sequence length="116" mass="13526">MNELHEMAYRGETVSISMSVLQKLGKDKNGKFYGVGSLAFNYRNGDRTIFTRIEYEEGLSRQPVLTLEMVEIMRHIALNEARETVQKVEMEKMGKKQFELEEALRVFQCVFHVPHL</sequence>
<accession>A0A9D4XLR0</accession>
<dbReference type="Proteomes" id="UP001058974">
    <property type="component" value="Chromosome 4"/>
</dbReference>